<feature type="region of interest" description="Disordered" evidence="1">
    <location>
        <begin position="159"/>
        <end position="215"/>
    </location>
</feature>
<feature type="compositionally biased region" description="Acidic residues" evidence="1">
    <location>
        <begin position="203"/>
        <end position="212"/>
    </location>
</feature>
<name>A0AAE0DF79_9LECA</name>
<organism evidence="2 3">
    <name type="scientific">Lepraria neglecta</name>
    <dbReference type="NCBI Taxonomy" id="209136"/>
    <lineage>
        <taxon>Eukaryota</taxon>
        <taxon>Fungi</taxon>
        <taxon>Dikarya</taxon>
        <taxon>Ascomycota</taxon>
        <taxon>Pezizomycotina</taxon>
        <taxon>Lecanoromycetes</taxon>
        <taxon>OSLEUM clade</taxon>
        <taxon>Lecanoromycetidae</taxon>
        <taxon>Lecanorales</taxon>
        <taxon>Lecanorineae</taxon>
        <taxon>Stereocaulaceae</taxon>
        <taxon>Lepraria</taxon>
    </lineage>
</organism>
<dbReference type="AlphaFoldDB" id="A0AAE0DF79"/>
<accession>A0AAE0DF79</accession>
<feature type="compositionally biased region" description="Basic and acidic residues" evidence="1">
    <location>
        <begin position="161"/>
        <end position="177"/>
    </location>
</feature>
<dbReference type="EMBL" id="JASNWA010000010">
    <property type="protein sequence ID" value="KAK3168657.1"/>
    <property type="molecule type" value="Genomic_DNA"/>
</dbReference>
<protein>
    <submittedName>
        <fullName evidence="2">Uncharacterized protein</fullName>
    </submittedName>
</protein>
<reference evidence="2" key="1">
    <citation type="submission" date="2022-11" db="EMBL/GenBank/DDBJ databases">
        <title>Chromosomal genome sequence assembly and mating type (MAT) locus characterization of the leprose asexual lichenized fungus Lepraria neglecta (Nyl.) Erichsen.</title>
        <authorList>
            <person name="Allen J.L."/>
            <person name="Pfeffer B."/>
        </authorList>
    </citation>
    <scope>NUCLEOTIDE SEQUENCE</scope>
    <source>
        <strain evidence="2">Allen 5258</strain>
    </source>
</reference>
<gene>
    <name evidence="2" type="ORF">OEA41_005105</name>
</gene>
<keyword evidence="3" id="KW-1185">Reference proteome</keyword>
<proteinExistence type="predicted"/>
<evidence type="ECO:0000313" key="2">
    <source>
        <dbReference type="EMBL" id="KAK3168657.1"/>
    </source>
</evidence>
<comment type="caution">
    <text evidence="2">The sequence shown here is derived from an EMBL/GenBank/DDBJ whole genome shotgun (WGS) entry which is preliminary data.</text>
</comment>
<evidence type="ECO:0000313" key="3">
    <source>
        <dbReference type="Proteomes" id="UP001276659"/>
    </source>
</evidence>
<evidence type="ECO:0000256" key="1">
    <source>
        <dbReference type="SAM" id="MobiDB-lite"/>
    </source>
</evidence>
<dbReference type="Proteomes" id="UP001276659">
    <property type="component" value="Unassembled WGS sequence"/>
</dbReference>
<sequence>MPRLYPEEFKDDIRIKIMDPSPVCFESLSDLDPCELVLNLDITVEEVLGARLECDLSFNLEVGKRNPIVALDAHGWRSKYFAIDGRLVTEQAGAWRKNEKGYVAFYKREAMAHGPIRVETHWQEPEKENFNMDKSEESSRPAFYSSILTMMQELYLTPESDESHRPLDTLPEEHEPVECPSAGPSTKSETSYDADGETSPTIADDDNDDNEDPSSKLCSNPFTTCFFPLWLIIGLLMYVGPVLRNGPNTSCTISEYCGLDSMERLAGWQQMPNNSSVITALTEVDEATIMFDGDTEEEENMDMQHESKSERAAWKVVKDLIDHLLGWEEWKSYAW</sequence>